<dbReference type="SUPFAM" id="SSF48371">
    <property type="entry name" value="ARM repeat"/>
    <property type="match status" value="1"/>
</dbReference>
<feature type="region of interest" description="Disordered" evidence="4">
    <location>
        <begin position="54"/>
        <end position="81"/>
    </location>
</feature>
<dbReference type="AlphaFoldDB" id="A0A8T2QVU5"/>
<organism evidence="5 6">
    <name type="scientific">Ceratopteris richardii</name>
    <name type="common">Triangle waterfern</name>
    <dbReference type="NCBI Taxonomy" id="49495"/>
    <lineage>
        <taxon>Eukaryota</taxon>
        <taxon>Viridiplantae</taxon>
        <taxon>Streptophyta</taxon>
        <taxon>Embryophyta</taxon>
        <taxon>Tracheophyta</taxon>
        <taxon>Polypodiopsida</taxon>
        <taxon>Polypodiidae</taxon>
        <taxon>Polypodiales</taxon>
        <taxon>Pteridineae</taxon>
        <taxon>Pteridaceae</taxon>
        <taxon>Parkerioideae</taxon>
        <taxon>Ceratopteris</taxon>
    </lineage>
</organism>
<evidence type="ECO:0000256" key="3">
    <source>
        <dbReference type="ARBA" id="ARBA00038401"/>
    </source>
</evidence>
<accession>A0A8T2QVU5</accession>
<comment type="caution">
    <text evidence="5">The sequence shown here is derived from an EMBL/GenBank/DDBJ whole genome shotgun (WGS) entry which is preliminary data.</text>
</comment>
<evidence type="ECO:0008006" key="7">
    <source>
        <dbReference type="Google" id="ProtNLM"/>
    </source>
</evidence>
<dbReference type="Gene3D" id="1.25.10.10">
    <property type="entry name" value="Leucine-rich Repeat Variant"/>
    <property type="match status" value="1"/>
</dbReference>
<evidence type="ECO:0000256" key="4">
    <source>
        <dbReference type="SAM" id="MobiDB-lite"/>
    </source>
</evidence>
<dbReference type="PANTHER" id="PTHR23424">
    <property type="entry name" value="SERUM AMYLOID A"/>
    <property type="match status" value="1"/>
</dbReference>
<keyword evidence="2" id="KW-0539">Nucleus</keyword>
<comment type="subcellular location">
    <subcellularLocation>
        <location evidence="1">Nucleus</location>
    </subcellularLocation>
</comment>
<comment type="similarity">
    <text evidence="3">Belongs to the SAAL1 family.</text>
</comment>
<evidence type="ECO:0000256" key="1">
    <source>
        <dbReference type="ARBA" id="ARBA00004123"/>
    </source>
</evidence>
<dbReference type="InterPro" id="IPR016024">
    <property type="entry name" value="ARM-type_fold"/>
</dbReference>
<evidence type="ECO:0000256" key="2">
    <source>
        <dbReference type="ARBA" id="ARBA00023242"/>
    </source>
</evidence>
<keyword evidence="6" id="KW-1185">Reference proteome</keyword>
<dbReference type="InterPro" id="IPR052464">
    <property type="entry name" value="Synovial_Prolif_Regulator"/>
</dbReference>
<sequence length="574" mass="62370">MASEAAEPPVGSSPEQQEEIELFTSELSTTVDPSFIIHLIRQLLTSNVDHTLVKQPDQEHEAAPVRSPVDGGKERKEGAQQCDSEALFSSKASKDIEPCKHEGLQVHANSPSVLHQEGRTQVERAQLSLENNEALENGNIVKGSASSKDECSPSGSQAVCTMPDEQREEAGCMLWDLAATQSHAEFMVKHHVLEVLQTILGTPHSDRLREICLGILGNLACHAEPVKAIVETSGLPTEIIQTLFVDDAPSLSEACRLLSASLHSDQVDSWVKAIESPEVLERVIWIAANTMNSLLLEKSTELLLAMVDCQGSTTSILVSSLVKLGLPAVLTELLASELSAFKDGICSHGNVVLDTLLQIAEALSLCDEAAGKLAENSKLFALACEVIKVSGKEEVGPAGITATVLVANLLAEREDLVCDIFQDVHFVKQLLELLPSAADDPGARNAFWSILETLIFEITSNATGYTLSTEVSLVFAHGSRVLLEDLQEHQDIDDHRDVAASRGFTSKLETVDNILHMMEDLLASKNSAKEENDARKIIESSCCLLKSWLSSMERHKMVENDKDHLLQNGARESD</sequence>
<evidence type="ECO:0000313" key="6">
    <source>
        <dbReference type="Proteomes" id="UP000825935"/>
    </source>
</evidence>
<reference evidence="5" key="1">
    <citation type="submission" date="2021-08" db="EMBL/GenBank/DDBJ databases">
        <title>WGS assembly of Ceratopteris richardii.</title>
        <authorList>
            <person name="Marchant D.B."/>
            <person name="Chen G."/>
            <person name="Jenkins J."/>
            <person name="Shu S."/>
            <person name="Leebens-Mack J."/>
            <person name="Grimwood J."/>
            <person name="Schmutz J."/>
            <person name="Soltis P."/>
            <person name="Soltis D."/>
            <person name="Chen Z.-H."/>
        </authorList>
    </citation>
    <scope>NUCLEOTIDE SEQUENCE</scope>
    <source>
        <strain evidence="5">Whitten #5841</strain>
        <tissue evidence="5">Leaf</tissue>
    </source>
</reference>
<dbReference type="OMA" id="SHSKEIC"/>
<evidence type="ECO:0000313" key="5">
    <source>
        <dbReference type="EMBL" id="KAH7287463.1"/>
    </source>
</evidence>
<protein>
    <recommendedName>
        <fullName evidence="7">Protein saal1</fullName>
    </recommendedName>
</protein>
<gene>
    <name evidence="5" type="ORF">KP509_32G057200</name>
</gene>
<dbReference type="PANTHER" id="PTHR23424:SF23">
    <property type="entry name" value="PROTEIN SAAL1"/>
    <property type="match status" value="1"/>
</dbReference>
<dbReference type="Proteomes" id="UP000825935">
    <property type="component" value="Chromosome 32"/>
</dbReference>
<dbReference type="GO" id="GO:0005634">
    <property type="term" value="C:nucleus"/>
    <property type="evidence" value="ECO:0007669"/>
    <property type="project" value="UniProtKB-SubCell"/>
</dbReference>
<dbReference type="OrthoDB" id="2156856at2759"/>
<dbReference type="InterPro" id="IPR011989">
    <property type="entry name" value="ARM-like"/>
</dbReference>
<proteinExistence type="inferred from homology"/>
<name>A0A8T2QVU5_CERRI</name>
<dbReference type="EMBL" id="CM035437">
    <property type="protein sequence ID" value="KAH7287463.1"/>
    <property type="molecule type" value="Genomic_DNA"/>
</dbReference>